<feature type="compositionally biased region" description="Basic and acidic residues" evidence="1">
    <location>
        <begin position="254"/>
        <end position="292"/>
    </location>
</feature>
<dbReference type="InterPro" id="IPR024064">
    <property type="entry name" value="FdhE-like_sf"/>
</dbReference>
<feature type="domain" description="DZANK-type" evidence="2">
    <location>
        <begin position="33"/>
        <end position="82"/>
    </location>
</feature>
<sequence length="323" mass="36656">MVSNKEIKQMLEAKRRGIDLKRENLNSENFKICPSCKAKNHERALFCVKCGHKLDKITKNNKICPSCNAENLAKAKFCTNCGNKLQSMEEEFDKISDVSSKETQTLHKEPKIDKKEFKDIEEPEIIKTSVPNKELVNKKICPACKSKNLKNAKFCVVCGKNFEGNDLKDEDLNKERTELAFIETKNEPSLLDKVGKYSQEEKIFDLKIQTEINVPEDINKINDGSKLETETKPLISKDLKENGKVEGFGDMESEDVKSEDIKSEDIKSGNVKSEDTKSESETPKKEGNVDPIEKIKKAKELLDIGAITSEEFNAIKNKYLEKI</sequence>
<organism evidence="3 4">
    <name type="scientific">Methanobacterium paludis (strain DSM 25820 / JCM 18151 / SWAN1)</name>
    <dbReference type="NCBI Taxonomy" id="868131"/>
    <lineage>
        <taxon>Archaea</taxon>
        <taxon>Methanobacteriati</taxon>
        <taxon>Methanobacteriota</taxon>
        <taxon>Methanomada group</taxon>
        <taxon>Methanobacteria</taxon>
        <taxon>Methanobacteriales</taxon>
        <taxon>Methanobacteriaceae</taxon>
        <taxon>Methanobacterium</taxon>
    </lineage>
</organism>
<accession>F6D5R1</accession>
<dbReference type="STRING" id="868131.MSWAN_1226"/>
<evidence type="ECO:0000313" key="4">
    <source>
        <dbReference type="Proteomes" id="UP000009231"/>
    </source>
</evidence>
<dbReference type="HOGENOM" id="CLU_1048120_0_0_2"/>
<proteinExistence type="predicted"/>
<dbReference type="Pfam" id="PF12773">
    <property type="entry name" value="DZR"/>
    <property type="match status" value="1"/>
</dbReference>
<evidence type="ECO:0000256" key="1">
    <source>
        <dbReference type="SAM" id="MobiDB-lite"/>
    </source>
</evidence>
<dbReference type="EMBL" id="CP002772">
    <property type="protein sequence ID" value="AEG18243.1"/>
    <property type="molecule type" value="Genomic_DNA"/>
</dbReference>
<feature type="region of interest" description="Disordered" evidence="1">
    <location>
        <begin position="243"/>
        <end position="292"/>
    </location>
</feature>
<evidence type="ECO:0000259" key="2">
    <source>
        <dbReference type="Pfam" id="PF12773"/>
    </source>
</evidence>
<dbReference type="eggNOG" id="arCOG01917">
    <property type="taxonomic scope" value="Archaea"/>
</dbReference>
<dbReference type="KEGG" id="mew:MSWAN_1226"/>
<evidence type="ECO:0000313" key="3">
    <source>
        <dbReference type="EMBL" id="AEG18243.1"/>
    </source>
</evidence>
<gene>
    <name evidence="3" type="ordered locus">MSWAN_1226</name>
</gene>
<keyword evidence="4" id="KW-1185">Reference proteome</keyword>
<dbReference type="eggNOG" id="arCOG07910">
    <property type="taxonomic scope" value="Archaea"/>
</dbReference>
<dbReference type="InterPro" id="IPR025874">
    <property type="entry name" value="DZR"/>
</dbReference>
<name>F6D5R1_METPW</name>
<reference evidence="3 4" key="1">
    <citation type="journal article" date="2014" name="Int. J. Syst. Evol. Microbiol.">
        <title>Methanobacterium paludis sp. nov. and a novel strain of Methanobacterium lacus isolated from northern peatlands.</title>
        <authorList>
            <person name="Cadillo-Quiroz H."/>
            <person name="Brauer S.L."/>
            <person name="Goodson N."/>
            <person name="Yavitt J.B."/>
            <person name="Zinder S.H."/>
        </authorList>
    </citation>
    <scope>NUCLEOTIDE SEQUENCE [LARGE SCALE GENOMIC DNA]</scope>
    <source>
        <strain evidence="4">DSM 25820 / JCM 18151 / SWAN1</strain>
    </source>
</reference>
<dbReference type="AlphaFoldDB" id="F6D5R1"/>
<protein>
    <recommendedName>
        <fullName evidence="2">DZANK-type domain-containing protein</fullName>
    </recommendedName>
</protein>
<dbReference type="eggNOG" id="arCOG06115">
    <property type="taxonomic scope" value="Archaea"/>
</dbReference>
<dbReference type="SUPFAM" id="SSF144020">
    <property type="entry name" value="FdhE-like"/>
    <property type="match status" value="1"/>
</dbReference>
<dbReference type="Proteomes" id="UP000009231">
    <property type="component" value="Chromosome"/>
</dbReference>
<dbReference type="InterPro" id="IPR038587">
    <property type="entry name" value="Ribosomal_eL40_sf"/>
</dbReference>
<dbReference type="Gene3D" id="4.10.1060.50">
    <property type="match status" value="1"/>
</dbReference>